<dbReference type="Pfam" id="PF03399">
    <property type="entry name" value="SAC3_GANP"/>
    <property type="match status" value="1"/>
</dbReference>
<name>A0ABD3RP95_9LAMI</name>
<dbReference type="EMBL" id="JBJXBP010000008">
    <property type="protein sequence ID" value="KAL3814728.1"/>
    <property type="molecule type" value="Genomic_DNA"/>
</dbReference>
<keyword evidence="3" id="KW-1185">Reference proteome</keyword>
<sequence length="272" mass="31507">MSLLHSSERPFEVVHDFLFDRTRSIRQDLSMQNVTGDQVIHMYERMVKFHIISHHHLHRSCGTPNIASISHLNMEQLMKALTTLFNLYEVNRASNSTYKNEAEFRSFYLLLLMGSNNQGESLSLWLKRVPSVIMKSKEICFARRILRYFRLGNYKRFIHTTEDEASFLQYCIIEPYINEVRMLALSYVSYGGYKLQPYPLVRLSTLLMMKESDTESLCVDCGFEISTDDGSEKGLVSTKQSVICKPTKGVQKYYPLVSAKIERLSAELSELL</sequence>
<accession>A0ABD3RP95</accession>
<dbReference type="PANTHER" id="PTHR12436:SF3">
    <property type="entry name" value="GERMINAL-CENTER ASSOCIATED NUCLEAR PROTEIN"/>
    <property type="match status" value="1"/>
</dbReference>
<dbReference type="Proteomes" id="UP001634393">
    <property type="component" value="Unassembled WGS sequence"/>
</dbReference>
<dbReference type="AlphaFoldDB" id="A0ABD3RP95"/>
<organism evidence="2 3">
    <name type="scientific">Penstemon smallii</name>
    <dbReference type="NCBI Taxonomy" id="265156"/>
    <lineage>
        <taxon>Eukaryota</taxon>
        <taxon>Viridiplantae</taxon>
        <taxon>Streptophyta</taxon>
        <taxon>Embryophyta</taxon>
        <taxon>Tracheophyta</taxon>
        <taxon>Spermatophyta</taxon>
        <taxon>Magnoliopsida</taxon>
        <taxon>eudicotyledons</taxon>
        <taxon>Gunneridae</taxon>
        <taxon>Pentapetalae</taxon>
        <taxon>asterids</taxon>
        <taxon>lamiids</taxon>
        <taxon>Lamiales</taxon>
        <taxon>Plantaginaceae</taxon>
        <taxon>Cheloneae</taxon>
        <taxon>Penstemon</taxon>
    </lineage>
</organism>
<dbReference type="InterPro" id="IPR005062">
    <property type="entry name" value="SAC3/GANP/THP3_conserved"/>
</dbReference>
<reference evidence="2 3" key="1">
    <citation type="submission" date="2024-12" db="EMBL/GenBank/DDBJ databases">
        <title>The unique morphological basis and parallel evolutionary history of personate flowers in Penstemon.</title>
        <authorList>
            <person name="Depatie T.H."/>
            <person name="Wessinger C.A."/>
        </authorList>
    </citation>
    <scope>NUCLEOTIDE SEQUENCE [LARGE SCALE GENOMIC DNA]</scope>
    <source>
        <strain evidence="2">WTNN_2</strain>
        <tissue evidence="2">Leaf</tissue>
    </source>
</reference>
<feature type="domain" description="SAC3/GANP/THP3 conserved" evidence="1">
    <location>
        <begin position="3"/>
        <end position="226"/>
    </location>
</feature>
<proteinExistence type="predicted"/>
<dbReference type="PANTHER" id="PTHR12436">
    <property type="entry name" value="80 KDA MCM3-ASSOCIATED PROTEIN"/>
    <property type="match status" value="1"/>
</dbReference>
<evidence type="ECO:0000313" key="2">
    <source>
        <dbReference type="EMBL" id="KAL3814728.1"/>
    </source>
</evidence>
<gene>
    <name evidence="2" type="ORF">ACJIZ3_015996</name>
</gene>
<evidence type="ECO:0000259" key="1">
    <source>
        <dbReference type="Pfam" id="PF03399"/>
    </source>
</evidence>
<dbReference type="Gene3D" id="1.25.40.990">
    <property type="match status" value="1"/>
</dbReference>
<comment type="caution">
    <text evidence="2">The sequence shown here is derived from an EMBL/GenBank/DDBJ whole genome shotgun (WGS) entry which is preliminary data.</text>
</comment>
<evidence type="ECO:0000313" key="3">
    <source>
        <dbReference type="Proteomes" id="UP001634393"/>
    </source>
</evidence>
<dbReference type="InterPro" id="IPR045107">
    <property type="entry name" value="SAC3/GANP/THP3"/>
</dbReference>
<protein>
    <recommendedName>
        <fullName evidence="1">SAC3/GANP/THP3 conserved domain-containing protein</fullName>
    </recommendedName>
</protein>